<name>A0AAV3NZH7_LITER</name>
<evidence type="ECO:0000313" key="1">
    <source>
        <dbReference type="EMBL" id="GAA0144161.1"/>
    </source>
</evidence>
<dbReference type="EMBL" id="BAABME010031063">
    <property type="protein sequence ID" value="GAA0144161.1"/>
    <property type="molecule type" value="Genomic_DNA"/>
</dbReference>
<organism evidence="1 2">
    <name type="scientific">Lithospermum erythrorhizon</name>
    <name type="common">Purple gromwell</name>
    <name type="synonym">Lithospermum officinale var. erythrorhizon</name>
    <dbReference type="NCBI Taxonomy" id="34254"/>
    <lineage>
        <taxon>Eukaryota</taxon>
        <taxon>Viridiplantae</taxon>
        <taxon>Streptophyta</taxon>
        <taxon>Embryophyta</taxon>
        <taxon>Tracheophyta</taxon>
        <taxon>Spermatophyta</taxon>
        <taxon>Magnoliopsida</taxon>
        <taxon>eudicotyledons</taxon>
        <taxon>Gunneridae</taxon>
        <taxon>Pentapetalae</taxon>
        <taxon>asterids</taxon>
        <taxon>lamiids</taxon>
        <taxon>Boraginales</taxon>
        <taxon>Boraginaceae</taxon>
        <taxon>Boraginoideae</taxon>
        <taxon>Lithospermeae</taxon>
        <taxon>Lithospermum</taxon>
    </lineage>
</organism>
<accession>A0AAV3NZH7</accession>
<sequence>MGTWDLLSCTIENVKHYTPGVTSIKSAGVASYGFCASIIDSVVRVNGIQKLHECMPDGDRRAQIGSFAGSLPRMLLFMGLTKDTNSSLTRDVGTA</sequence>
<keyword evidence="2" id="KW-1185">Reference proteome</keyword>
<gene>
    <name evidence="1" type="ORF">LIER_42791</name>
</gene>
<evidence type="ECO:0000313" key="2">
    <source>
        <dbReference type="Proteomes" id="UP001454036"/>
    </source>
</evidence>
<reference evidence="1 2" key="1">
    <citation type="submission" date="2024-01" db="EMBL/GenBank/DDBJ databases">
        <title>The complete chloroplast genome sequence of Lithospermum erythrorhizon: insights into the phylogenetic relationship among Boraginaceae species and the maternal lineages of purple gromwells.</title>
        <authorList>
            <person name="Okada T."/>
            <person name="Watanabe K."/>
        </authorList>
    </citation>
    <scope>NUCLEOTIDE SEQUENCE [LARGE SCALE GENOMIC DNA]</scope>
</reference>
<proteinExistence type="predicted"/>
<protein>
    <submittedName>
        <fullName evidence="1">Uncharacterized protein</fullName>
    </submittedName>
</protein>
<dbReference type="AlphaFoldDB" id="A0AAV3NZH7"/>
<dbReference type="Proteomes" id="UP001454036">
    <property type="component" value="Unassembled WGS sequence"/>
</dbReference>
<comment type="caution">
    <text evidence="1">The sequence shown here is derived from an EMBL/GenBank/DDBJ whole genome shotgun (WGS) entry which is preliminary data.</text>
</comment>